<organism evidence="2">
    <name type="scientific">Eiseniibacteriota bacterium</name>
    <dbReference type="NCBI Taxonomy" id="2212470"/>
    <lineage>
        <taxon>Bacteria</taxon>
        <taxon>Candidatus Eiseniibacteriota</taxon>
    </lineage>
</organism>
<dbReference type="AlphaFoldDB" id="A0A832I506"/>
<gene>
    <name evidence="2" type="ORF">ENR23_04340</name>
</gene>
<dbReference type="Pfam" id="PF13439">
    <property type="entry name" value="Glyco_transf_4"/>
    <property type="match status" value="1"/>
</dbReference>
<dbReference type="InterPro" id="IPR050194">
    <property type="entry name" value="Glycosyltransferase_grp1"/>
</dbReference>
<protein>
    <submittedName>
        <fullName evidence="2">Glycosyltransferase</fullName>
    </submittedName>
</protein>
<sequence length="426" mass="45097">MRRSRGAGPIPVRILLVNAFHYLRGGVERTCLDESRWLSAAGHEVAHFAIRDPRNLPSPTADHFAPAADFGEGAPLARQIAQLPRALWSAPAARAMAGLLAAWRPDVAHVHAPSRYLTPSFLRPLERAGVPVVATLHDFKPWCTNRIMFARGAPCERCRGGRHWQAVAAGCVQGSRAKSAVGAVEAYLHDAIGAWRAVRLWIAPSRFVLDKARAWRVPQSRLRLLGHGVEPGAPAPGGAPADGRARSAAGLRPVVFFSGRLSLEKGVRLLPGLARALPRAEVHVAGEGPLGPELAAAARAAPNLRLLGHLSDEDLAARRAAAAAVVVPSLFYEHFGYAAAEALLDARPLVASRIGALPELCEHEVTGLLVPPGDAAALAAAVARALDEPAARGWAAAGRARVLERGAPARHVEGLLAIYDEARALA</sequence>
<dbReference type="PANTHER" id="PTHR45947">
    <property type="entry name" value="SULFOQUINOVOSYL TRANSFERASE SQD2"/>
    <property type="match status" value="1"/>
</dbReference>
<dbReference type="EMBL" id="DSQF01000008">
    <property type="protein sequence ID" value="HGZ42648.1"/>
    <property type="molecule type" value="Genomic_DNA"/>
</dbReference>
<dbReference type="Gene3D" id="3.40.50.2000">
    <property type="entry name" value="Glycogen Phosphorylase B"/>
    <property type="match status" value="2"/>
</dbReference>
<name>A0A832I506_UNCEI</name>
<dbReference type="InterPro" id="IPR028098">
    <property type="entry name" value="Glyco_trans_4-like_N"/>
</dbReference>
<feature type="domain" description="Glycosyltransferase subfamily 4-like N-terminal" evidence="1">
    <location>
        <begin position="25"/>
        <end position="231"/>
    </location>
</feature>
<evidence type="ECO:0000259" key="1">
    <source>
        <dbReference type="Pfam" id="PF13439"/>
    </source>
</evidence>
<dbReference type="Pfam" id="PF13692">
    <property type="entry name" value="Glyco_trans_1_4"/>
    <property type="match status" value="1"/>
</dbReference>
<dbReference type="GO" id="GO:0016757">
    <property type="term" value="F:glycosyltransferase activity"/>
    <property type="evidence" value="ECO:0007669"/>
    <property type="project" value="TreeGrafter"/>
</dbReference>
<dbReference type="PANTHER" id="PTHR45947:SF13">
    <property type="entry name" value="TRANSFERASE"/>
    <property type="match status" value="1"/>
</dbReference>
<comment type="caution">
    <text evidence="2">The sequence shown here is derived from an EMBL/GenBank/DDBJ whole genome shotgun (WGS) entry which is preliminary data.</text>
</comment>
<proteinExistence type="predicted"/>
<dbReference type="SUPFAM" id="SSF53756">
    <property type="entry name" value="UDP-Glycosyltransferase/glycogen phosphorylase"/>
    <property type="match status" value="1"/>
</dbReference>
<evidence type="ECO:0000313" key="2">
    <source>
        <dbReference type="EMBL" id="HGZ42648.1"/>
    </source>
</evidence>
<accession>A0A832I506</accession>
<keyword evidence="2" id="KW-0808">Transferase</keyword>
<reference evidence="2" key="1">
    <citation type="journal article" date="2020" name="mSystems">
        <title>Genome- and Community-Level Interaction Insights into Carbon Utilization and Element Cycling Functions of Hydrothermarchaeota in Hydrothermal Sediment.</title>
        <authorList>
            <person name="Zhou Z."/>
            <person name="Liu Y."/>
            <person name="Xu W."/>
            <person name="Pan J."/>
            <person name="Luo Z.H."/>
            <person name="Li M."/>
        </authorList>
    </citation>
    <scope>NUCLEOTIDE SEQUENCE [LARGE SCALE GENOMIC DNA]</scope>
    <source>
        <strain evidence="2">SpSt-381</strain>
    </source>
</reference>